<comment type="caution">
    <text evidence="14">The sequence shown here is derived from an EMBL/GenBank/DDBJ whole genome shotgun (WGS) entry which is preliminary data.</text>
</comment>
<keyword evidence="10" id="KW-0233">DNA recombination</keyword>
<evidence type="ECO:0000256" key="8">
    <source>
        <dbReference type="ARBA" id="ARBA00022801"/>
    </source>
</evidence>
<evidence type="ECO:0000256" key="9">
    <source>
        <dbReference type="ARBA" id="ARBA00022842"/>
    </source>
</evidence>
<evidence type="ECO:0000256" key="11">
    <source>
        <dbReference type="ARBA" id="ARBA00023204"/>
    </source>
</evidence>
<sequence>MSKTIYNEAYYTEHYPDQTGGTAAVKVDKEREQEKTRRVLQGKANRSAGKMLEQLIDAACQYYARHGKAIIHKTPEPVRVLGKVDRAGRFQACFEKKAQPDYKGCLRNGKAIVFEAKNSESGRIAKSRLTDQQEEILQQFHEMGAVSFVLVSLNLQAFYCVPWPVWADMQRNFGHKHMTPEELEPFRVQYNEVIRFLG</sequence>
<evidence type="ECO:0000256" key="10">
    <source>
        <dbReference type="ARBA" id="ARBA00023172"/>
    </source>
</evidence>
<evidence type="ECO:0000256" key="13">
    <source>
        <dbReference type="ARBA" id="ARBA00029523"/>
    </source>
</evidence>
<comment type="subcellular location">
    <subcellularLocation>
        <location evidence="2">Cytoplasm</location>
    </subcellularLocation>
</comment>
<dbReference type="GO" id="GO:0006281">
    <property type="term" value="P:DNA repair"/>
    <property type="evidence" value="ECO:0007669"/>
    <property type="project" value="UniProtKB-KW"/>
</dbReference>
<dbReference type="Gene3D" id="3.40.1350.10">
    <property type="match status" value="1"/>
</dbReference>
<evidence type="ECO:0000313" key="15">
    <source>
        <dbReference type="Proteomes" id="UP000184012"/>
    </source>
</evidence>
<gene>
    <name evidence="14" type="ORF">SAMN04515649_101328</name>
</gene>
<dbReference type="Pfam" id="PF03838">
    <property type="entry name" value="RecU"/>
    <property type="match status" value="1"/>
</dbReference>
<name>A0AB74EUN3_9FIRM</name>
<dbReference type="GO" id="GO:0004519">
    <property type="term" value="F:endonuclease activity"/>
    <property type="evidence" value="ECO:0007669"/>
    <property type="project" value="UniProtKB-KW"/>
</dbReference>
<dbReference type="GO" id="GO:0016787">
    <property type="term" value="F:hydrolase activity"/>
    <property type="evidence" value="ECO:0007669"/>
    <property type="project" value="UniProtKB-KW"/>
</dbReference>
<keyword evidence="11" id="KW-0234">DNA repair</keyword>
<dbReference type="InterPro" id="IPR011335">
    <property type="entry name" value="Restrct_endonuc-II-like"/>
</dbReference>
<dbReference type="SUPFAM" id="SSF52980">
    <property type="entry name" value="Restriction endonuclease-like"/>
    <property type="match status" value="1"/>
</dbReference>
<keyword evidence="7" id="KW-0227">DNA damage</keyword>
<keyword evidence="5" id="KW-0479">Metal-binding</keyword>
<evidence type="ECO:0000256" key="1">
    <source>
        <dbReference type="ARBA" id="ARBA00001946"/>
    </source>
</evidence>
<dbReference type="GO" id="GO:0003676">
    <property type="term" value="F:nucleic acid binding"/>
    <property type="evidence" value="ECO:0007669"/>
    <property type="project" value="InterPro"/>
</dbReference>
<evidence type="ECO:0000256" key="12">
    <source>
        <dbReference type="ARBA" id="ARBA00023447"/>
    </source>
</evidence>
<proteinExistence type="inferred from homology"/>
<keyword evidence="6" id="KW-0255">Endonuclease</keyword>
<organism evidence="14 15">
    <name type="scientific">Eubacterium callanderi</name>
    <dbReference type="NCBI Taxonomy" id="53442"/>
    <lineage>
        <taxon>Bacteria</taxon>
        <taxon>Bacillati</taxon>
        <taxon>Bacillota</taxon>
        <taxon>Clostridia</taxon>
        <taxon>Eubacteriales</taxon>
        <taxon>Eubacteriaceae</taxon>
        <taxon>Eubacterium</taxon>
    </lineage>
</organism>
<evidence type="ECO:0000256" key="7">
    <source>
        <dbReference type="ARBA" id="ARBA00022763"/>
    </source>
</evidence>
<dbReference type="AlphaFoldDB" id="A0AB74EUN3"/>
<evidence type="ECO:0000256" key="4">
    <source>
        <dbReference type="ARBA" id="ARBA00022722"/>
    </source>
</evidence>
<evidence type="ECO:0000256" key="2">
    <source>
        <dbReference type="ARBA" id="ARBA00004496"/>
    </source>
</evidence>
<dbReference type="InterPro" id="IPR004612">
    <property type="entry name" value="Resolv_RecU"/>
</dbReference>
<comment type="cofactor">
    <cofactor evidence="1">
        <name>Mg(2+)</name>
        <dbReference type="ChEBI" id="CHEBI:18420"/>
    </cofactor>
</comment>
<evidence type="ECO:0000256" key="3">
    <source>
        <dbReference type="ARBA" id="ARBA00022490"/>
    </source>
</evidence>
<keyword evidence="8" id="KW-0378">Hydrolase</keyword>
<protein>
    <recommendedName>
        <fullName evidence="13">Holliday junction resolvase RecU</fullName>
    </recommendedName>
</protein>
<dbReference type="EMBL" id="FRBP01000001">
    <property type="protein sequence ID" value="SHK94053.1"/>
    <property type="molecule type" value="Genomic_DNA"/>
</dbReference>
<evidence type="ECO:0000256" key="6">
    <source>
        <dbReference type="ARBA" id="ARBA00022759"/>
    </source>
</evidence>
<reference evidence="14 15" key="1">
    <citation type="submission" date="2016-11" db="EMBL/GenBank/DDBJ databases">
        <authorList>
            <person name="Varghese N."/>
            <person name="Submissions S."/>
        </authorList>
    </citation>
    <scope>NUCLEOTIDE SEQUENCE [LARGE SCALE GENOMIC DNA]</scope>
    <source>
        <strain evidence="14 15">FD</strain>
    </source>
</reference>
<keyword evidence="3" id="KW-0963">Cytoplasm</keyword>
<dbReference type="RefSeq" id="WP_159435594.1">
    <property type="nucleotide sequence ID" value="NZ_FRBP01000001.1"/>
</dbReference>
<evidence type="ECO:0000313" key="14">
    <source>
        <dbReference type="EMBL" id="SHK94053.1"/>
    </source>
</evidence>
<comment type="similarity">
    <text evidence="12">Belongs to the RecU family.</text>
</comment>
<accession>A0AB74EUN3</accession>
<dbReference type="Proteomes" id="UP000184012">
    <property type="component" value="Unassembled WGS sequence"/>
</dbReference>
<dbReference type="GO" id="GO:0046872">
    <property type="term" value="F:metal ion binding"/>
    <property type="evidence" value="ECO:0007669"/>
    <property type="project" value="UniProtKB-KW"/>
</dbReference>
<dbReference type="GO" id="GO:0006310">
    <property type="term" value="P:DNA recombination"/>
    <property type="evidence" value="ECO:0007669"/>
    <property type="project" value="UniProtKB-KW"/>
</dbReference>
<dbReference type="InterPro" id="IPR011856">
    <property type="entry name" value="tRNA_endonuc-like_dom_sf"/>
</dbReference>
<keyword evidence="9" id="KW-0460">Magnesium</keyword>
<keyword evidence="4" id="KW-0540">Nuclease</keyword>
<dbReference type="GO" id="GO:0005737">
    <property type="term" value="C:cytoplasm"/>
    <property type="evidence" value="ECO:0007669"/>
    <property type="project" value="UniProtKB-SubCell"/>
</dbReference>
<evidence type="ECO:0000256" key="5">
    <source>
        <dbReference type="ARBA" id="ARBA00022723"/>
    </source>
</evidence>